<feature type="transmembrane region" description="Helical" evidence="11">
    <location>
        <begin position="1226"/>
        <end position="1248"/>
    </location>
</feature>
<dbReference type="PANTHER" id="PTHR19241">
    <property type="entry name" value="ATP-BINDING CASSETTE TRANSPORTER"/>
    <property type="match status" value="1"/>
</dbReference>
<feature type="region of interest" description="Disordered" evidence="10">
    <location>
        <begin position="1"/>
        <end position="34"/>
    </location>
</feature>
<evidence type="ECO:0000256" key="10">
    <source>
        <dbReference type="SAM" id="MobiDB-lite"/>
    </source>
</evidence>
<keyword evidence="8 11" id="KW-0472">Membrane</keyword>
<keyword evidence="4 11" id="KW-0812">Transmembrane</keyword>
<dbReference type="GO" id="GO:0140359">
    <property type="term" value="F:ABC-type transporter activity"/>
    <property type="evidence" value="ECO:0007669"/>
    <property type="project" value="InterPro"/>
</dbReference>
<dbReference type="Gene3D" id="3.40.50.300">
    <property type="entry name" value="P-loop containing nucleotide triphosphate hydrolases"/>
    <property type="match status" value="2"/>
</dbReference>
<keyword evidence="7 11" id="KW-1133">Transmembrane helix</keyword>
<keyword evidence="14" id="KW-1185">Reference proteome</keyword>
<feature type="transmembrane region" description="Helical" evidence="11">
    <location>
        <begin position="1189"/>
        <end position="1214"/>
    </location>
</feature>
<keyword evidence="5" id="KW-0547">Nucleotide-binding</keyword>
<feature type="transmembrane region" description="Helical" evidence="11">
    <location>
        <begin position="558"/>
        <end position="579"/>
    </location>
</feature>
<proteinExistence type="inferred from homology"/>
<reference evidence="13 14" key="1">
    <citation type="submission" date="2016-06" db="EMBL/GenBank/DDBJ databases">
        <title>Evolution of pathogenesis and genome organization in the Tremellales.</title>
        <authorList>
            <person name="Cuomo C."/>
            <person name="Litvintseva A."/>
            <person name="Heitman J."/>
            <person name="Chen Y."/>
            <person name="Sun S."/>
            <person name="Springer D."/>
            <person name="Dromer F."/>
            <person name="Young S."/>
            <person name="Zeng Q."/>
            <person name="Chapman S."/>
            <person name="Gujja S."/>
            <person name="Saif S."/>
            <person name="Birren B."/>
        </authorList>
    </citation>
    <scope>NUCLEOTIDE SEQUENCE [LARGE SCALE GENOMIC DNA]</scope>
    <source>
        <strain evidence="13 14">CBS 6039</strain>
    </source>
</reference>
<comment type="caution">
    <text evidence="13">The sequence shown here is derived from an EMBL/GenBank/DDBJ whole genome shotgun (WGS) entry which is preliminary data.</text>
</comment>
<evidence type="ECO:0000256" key="5">
    <source>
        <dbReference type="ARBA" id="ARBA00022741"/>
    </source>
</evidence>
<evidence type="ECO:0000256" key="8">
    <source>
        <dbReference type="ARBA" id="ARBA00023136"/>
    </source>
</evidence>
<feature type="domain" description="ABC transporter" evidence="12">
    <location>
        <begin position="772"/>
        <end position="1016"/>
    </location>
</feature>
<dbReference type="Proteomes" id="UP000094065">
    <property type="component" value="Unassembled WGS sequence"/>
</dbReference>
<evidence type="ECO:0000256" key="4">
    <source>
        <dbReference type="ARBA" id="ARBA00022692"/>
    </source>
</evidence>
<sequence>MSSTAAANDRSSSTSSSSRTVRSPPDLPKSGDSSLKKRLFSEPGSLPLPNAGYHSLGVAWEDLTVEGAGGGRRYVQSFDVSAPRVFYVWGFVKRLFNITLGPTRPIISNFSGVVEEGEMLLVLGRPGSGCSTLMRALANVTEPFVKITGDVTYSSIPAKEAKQFFDGEIVFNEENDENIPLLSVEETIKTAIQLKEPRKKDSNEHGAKYVEGLFDNLINTFGMPHTRKTKVGDQFIRGVSGGERKRVSLAEMLTTNAAVVCWDNPIRGLDSAVALHFYRVLKELSLSLGMANIISTYQTAQDAWECVDRVVVIYEGRQIFSGRANRAQAYFENMGWYKKPRQTTPDFLTAVTSINERRVQEGFEGSIPQTAEEFERYFLESEEYKELQRDLQSYKERHAGAPNADLFRQSVKSSKHHGAGKKSSYRVNFAEQVMILSKRQYHLTRNDMRSFVYRIGSNVLQAVLVGAICYKPKNNSQGSFAIAGALFFSILYYVIFALGEVPATVNSRPLLKKHRGLGFYHPAAHTVAQILCDAPVYIFQTLLFSVIFYFLVGLNSGAQYFFTFWFIVFTLYETISAMYRMIGAWTPNLSVAIRYGCLALSVVLTSAGFGLPPTEQLRWISWLRRADPAAWAFEALMANEFRTRTLRCEDSDMVPSGAGYTDAAYQVCSIAGSQPGSRDVPGMDYVSHIYGYEASHIWRNIGIMWAFFAGYVILIIIGSNLLIRETPDSAQKVYKRGANTQTLSVEEKSAQGKAALEQINGPDKRGSEPPVYTFEDVRYTVQADGQDKQLLNGISGFVKGGSLTALMGASGAGKTTLLDTISLRKTVGKVEGKMTIDGKPLDASFSRQAGFAMQSDIHEPMASVRECLQFSALLRQSNNRTREERLEYAEGIIRLLELTDIADALIGMPGEDGLGVEERKRVTIGVELAADPEFLIFLDEPTSGLDSQASYEIVRFLKRIAASGLAVLCTIHQPSGDLFEMFDSVILLAPGGNTVYMGETGENAAKVVDYFESRGANCPPDANPAEVLLDTVSPVGGTDIDWPGLWRESAEAADIQRQIQGFTSRHSQKSADVEKHESSAVEKGSNAYASSFRTQTRELIVRNFRSQWRDGSFWTTQMVIMIYFGLYTGFFFFKLEHTPGTMAAASLCLLIAVQSIPGIAMDIGINYLFKLDMYLARERLGIYSWQALITSLLVVSLPVLFVGYNLLFLCFYWTSGLVGTTSDGVLVWLSFVLCSFFTSSFGILLGAVSPEKMSLPYVLSLVWNLLNVLSWALVFYEGLPAPFHYFFSWLSPLRYLFSALMTSGLSDLELHCRDADLLTFNPPDGQTCGDYAANYIATTSGFLLDAEATTSCQFCPSSTGYDYVQDMGYSRGTMWRDWALTIVWCLSNVFFCYLFTWLIKIRPLYKKQ</sequence>
<evidence type="ECO:0000256" key="6">
    <source>
        <dbReference type="ARBA" id="ARBA00022840"/>
    </source>
</evidence>
<evidence type="ECO:0000256" key="11">
    <source>
        <dbReference type="SAM" id="Phobius"/>
    </source>
</evidence>
<dbReference type="InterPro" id="IPR017871">
    <property type="entry name" value="ABC_transporter-like_CS"/>
</dbReference>
<dbReference type="Pfam" id="PF00005">
    <property type="entry name" value="ABC_tran"/>
    <property type="match status" value="2"/>
</dbReference>
<feature type="transmembrane region" description="Helical" evidence="11">
    <location>
        <begin position="1255"/>
        <end position="1276"/>
    </location>
</feature>
<dbReference type="OrthoDB" id="245989at2759"/>
<evidence type="ECO:0000256" key="2">
    <source>
        <dbReference type="ARBA" id="ARBA00006012"/>
    </source>
</evidence>
<evidence type="ECO:0000313" key="14">
    <source>
        <dbReference type="Proteomes" id="UP000094065"/>
    </source>
</evidence>
<feature type="transmembrane region" description="Helical" evidence="11">
    <location>
        <begin position="591"/>
        <end position="611"/>
    </location>
</feature>
<evidence type="ECO:0000259" key="12">
    <source>
        <dbReference type="PROSITE" id="PS50893"/>
    </source>
</evidence>
<dbReference type="InterPro" id="IPR027417">
    <property type="entry name" value="P-loop_NTPase"/>
</dbReference>
<evidence type="ECO:0000313" key="13">
    <source>
        <dbReference type="EMBL" id="ODN84427.1"/>
    </source>
</evidence>
<dbReference type="GO" id="GO:0016020">
    <property type="term" value="C:membrane"/>
    <property type="evidence" value="ECO:0007669"/>
    <property type="project" value="UniProtKB-SubCell"/>
</dbReference>
<comment type="subcellular location">
    <subcellularLocation>
        <location evidence="1">Membrane</location>
        <topology evidence="1">Multi-pass membrane protein</topology>
    </subcellularLocation>
</comment>
<dbReference type="InterPro" id="IPR043926">
    <property type="entry name" value="ABCG_dom"/>
</dbReference>
<evidence type="ECO:0000256" key="9">
    <source>
        <dbReference type="ARBA" id="ARBA00051750"/>
    </source>
</evidence>
<dbReference type="Pfam" id="PF19055">
    <property type="entry name" value="ABC2_membrane_7"/>
    <property type="match status" value="1"/>
</dbReference>
<dbReference type="InterPro" id="IPR013525">
    <property type="entry name" value="ABC2_TM"/>
</dbReference>
<feature type="transmembrane region" description="Helical" evidence="11">
    <location>
        <begin position="1378"/>
        <end position="1399"/>
    </location>
</feature>
<dbReference type="CDD" id="cd03232">
    <property type="entry name" value="ABCG_PDR_domain2"/>
    <property type="match status" value="1"/>
</dbReference>
<dbReference type="STRING" id="1295533.A0A1E3I783"/>
<dbReference type="Pfam" id="PF01061">
    <property type="entry name" value="ABC2_membrane"/>
    <property type="match status" value="2"/>
</dbReference>
<dbReference type="PROSITE" id="PS50893">
    <property type="entry name" value="ABC_TRANSPORTER_2"/>
    <property type="match status" value="2"/>
</dbReference>
<dbReference type="InterPro" id="IPR010929">
    <property type="entry name" value="PDR_CDR_ABC"/>
</dbReference>
<dbReference type="GO" id="GO:0016887">
    <property type="term" value="F:ATP hydrolysis activity"/>
    <property type="evidence" value="ECO:0007669"/>
    <property type="project" value="InterPro"/>
</dbReference>
<dbReference type="GeneID" id="30151688"/>
<comment type="catalytic activity">
    <reaction evidence="9">
        <text>itraconazole(in) + ATP + H2O = itraconazole(out) + ADP + phosphate + H(+)</text>
        <dbReference type="Rhea" id="RHEA:33503"/>
        <dbReference type="ChEBI" id="CHEBI:6076"/>
        <dbReference type="ChEBI" id="CHEBI:15377"/>
        <dbReference type="ChEBI" id="CHEBI:15378"/>
        <dbReference type="ChEBI" id="CHEBI:30616"/>
        <dbReference type="ChEBI" id="CHEBI:43474"/>
        <dbReference type="ChEBI" id="CHEBI:456216"/>
    </reaction>
    <physiologicalReaction direction="left-to-right" evidence="9">
        <dbReference type="Rhea" id="RHEA:33504"/>
    </physiologicalReaction>
</comment>
<feature type="transmembrane region" description="Helical" evidence="11">
    <location>
        <begin position="1144"/>
        <end position="1169"/>
    </location>
</feature>
<feature type="compositionally biased region" description="Low complexity" evidence="10">
    <location>
        <begin position="1"/>
        <end position="23"/>
    </location>
</feature>
<keyword evidence="3" id="KW-0813">Transport</keyword>
<dbReference type="SMART" id="SM00382">
    <property type="entry name" value="AAA"/>
    <property type="match status" value="2"/>
</dbReference>
<feature type="domain" description="ABC transporter" evidence="12">
    <location>
        <begin position="80"/>
        <end position="340"/>
    </location>
</feature>
<accession>A0A1E3I783</accession>
<dbReference type="PROSITE" id="PS00211">
    <property type="entry name" value="ABC_TRANSPORTER_1"/>
    <property type="match status" value="1"/>
</dbReference>
<dbReference type="InterPro" id="IPR034003">
    <property type="entry name" value="ABCG_PDR_2"/>
</dbReference>
<comment type="similarity">
    <text evidence="2">Belongs to the ABC transporter superfamily. ABCG family. PDR (TC 3.A.1.205) subfamily.</text>
</comment>
<feature type="transmembrane region" description="Helical" evidence="11">
    <location>
        <begin position="1112"/>
        <end position="1132"/>
    </location>
</feature>
<evidence type="ECO:0000256" key="3">
    <source>
        <dbReference type="ARBA" id="ARBA00022448"/>
    </source>
</evidence>
<dbReference type="InterPro" id="IPR003593">
    <property type="entry name" value="AAA+_ATPase"/>
</dbReference>
<evidence type="ECO:0000256" key="1">
    <source>
        <dbReference type="ARBA" id="ARBA00004141"/>
    </source>
</evidence>
<dbReference type="SUPFAM" id="SSF52540">
    <property type="entry name" value="P-loop containing nucleoside triphosphate hydrolases"/>
    <property type="match status" value="2"/>
</dbReference>
<dbReference type="GO" id="GO:0005524">
    <property type="term" value="F:ATP binding"/>
    <property type="evidence" value="ECO:0007669"/>
    <property type="project" value="UniProtKB-KW"/>
</dbReference>
<organism evidence="13 14">
    <name type="scientific">Cryptococcus amylolentus CBS 6039</name>
    <dbReference type="NCBI Taxonomy" id="1295533"/>
    <lineage>
        <taxon>Eukaryota</taxon>
        <taxon>Fungi</taxon>
        <taxon>Dikarya</taxon>
        <taxon>Basidiomycota</taxon>
        <taxon>Agaricomycotina</taxon>
        <taxon>Tremellomycetes</taxon>
        <taxon>Tremellales</taxon>
        <taxon>Cryptococcaceae</taxon>
        <taxon>Cryptococcus</taxon>
    </lineage>
</organism>
<dbReference type="Pfam" id="PF06422">
    <property type="entry name" value="PDR_CDR"/>
    <property type="match status" value="1"/>
</dbReference>
<dbReference type="InterPro" id="IPR034001">
    <property type="entry name" value="ABCG_PDR_1"/>
</dbReference>
<evidence type="ECO:0000256" key="7">
    <source>
        <dbReference type="ARBA" id="ARBA00022989"/>
    </source>
</evidence>
<name>A0A1E3I783_9TREE</name>
<dbReference type="CDD" id="cd03233">
    <property type="entry name" value="ABCG_PDR_domain1"/>
    <property type="match status" value="1"/>
</dbReference>
<feature type="transmembrane region" description="Helical" evidence="11">
    <location>
        <begin position="703"/>
        <end position="723"/>
    </location>
</feature>
<dbReference type="InterPro" id="IPR003439">
    <property type="entry name" value="ABC_transporter-like_ATP-bd"/>
</dbReference>
<dbReference type="FunFam" id="3.40.50.300:FF:000054">
    <property type="entry name" value="ABC multidrug transporter atrF"/>
    <property type="match status" value="1"/>
</dbReference>
<gene>
    <name evidence="13" type="ORF">L202_00379</name>
</gene>
<dbReference type="EMBL" id="AWGJ01000001">
    <property type="protein sequence ID" value="ODN84427.1"/>
    <property type="molecule type" value="Genomic_DNA"/>
</dbReference>
<protein>
    <recommendedName>
        <fullName evidence="12">ABC transporter domain-containing protein</fullName>
    </recommendedName>
</protein>
<keyword evidence="6" id="KW-0067">ATP-binding</keyword>
<feature type="transmembrane region" description="Helical" evidence="11">
    <location>
        <begin position="480"/>
        <end position="505"/>
    </location>
</feature>
<dbReference type="RefSeq" id="XP_018998230.1">
    <property type="nucleotide sequence ID" value="XM_019133525.1"/>
</dbReference>